<gene>
    <name evidence="1" type="ORF">SAMN03084138_00341</name>
</gene>
<sequence length="108" mass="11819">MDNIVETVRFKLKEGTDVQTFLAAAEGTLPYISSCEGFVYRSLSLNEETQEWTDIVYWTNLANAQAASNSFMQDAGAQKMVSHIDGATLVMAHESVKMSAMGECVESA</sequence>
<evidence type="ECO:0000313" key="1">
    <source>
        <dbReference type="EMBL" id="SFO76234.1"/>
    </source>
</evidence>
<dbReference type="STRING" id="1121869.SAMN03084138_00341"/>
<dbReference type="RefSeq" id="WP_017009655.1">
    <property type="nucleotide sequence ID" value="NZ_FOWR01000002.1"/>
</dbReference>
<accession>A0A1I5JTS2</accession>
<evidence type="ECO:0000313" key="2">
    <source>
        <dbReference type="Proteomes" id="UP000182692"/>
    </source>
</evidence>
<dbReference type="InterPro" id="IPR011008">
    <property type="entry name" value="Dimeric_a/b-barrel"/>
</dbReference>
<dbReference type="GeneID" id="35873070"/>
<dbReference type="Proteomes" id="UP000182692">
    <property type="component" value="Unassembled WGS sequence"/>
</dbReference>
<dbReference type="OrthoDB" id="7859710at2"/>
<reference evidence="1 2" key="1">
    <citation type="submission" date="2016-10" db="EMBL/GenBank/DDBJ databases">
        <authorList>
            <person name="de Groot N.N."/>
        </authorList>
    </citation>
    <scope>NUCLEOTIDE SEQUENCE [LARGE SCALE GENOMIC DNA]</scope>
    <source>
        <strain evidence="1 2">DSM 15893</strain>
    </source>
</reference>
<proteinExistence type="predicted"/>
<organism evidence="1 2">
    <name type="scientific">Enterovibrio norvegicus DSM 15893</name>
    <dbReference type="NCBI Taxonomy" id="1121869"/>
    <lineage>
        <taxon>Bacteria</taxon>
        <taxon>Pseudomonadati</taxon>
        <taxon>Pseudomonadota</taxon>
        <taxon>Gammaproteobacteria</taxon>
        <taxon>Vibrionales</taxon>
        <taxon>Vibrionaceae</taxon>
        <taxon>Enterovibrio</taxon>
    </lineage>
</organism>
<dbReference type="SUPFAM" id="SSF54909">
    <property type="entry name" value="Dimeric alpha+beta barrel"/>
    <property type="match status" value="1"/>
</dbReference>
<protein>
    <recommendedName>
        <fullName evidence="3">Antibiotic biosynthesis monooxygenase</fullName>
    </recommendedName>
</protein>
<dbReference type="AlphaFoldDB" id="A0A1I5JTS2"/>
<dbReference type="EMBL" id="FOWR01000002">
    <property type="protein sequence ID" value="SFO76234.1"/>
    <property type="molecule type" value="Genomic_DNA"/>
</dbReference>
<name>A0A1I5JTS2_9GAMM</name>
<evidence type="ECO:0008006" key="3">
    <source>
        <dbReference type="Google" id="ProtNLM"/>
    </source>
</evidence>